<feature type="signal peptide" evidence="1">
    <location>
        <begin position="1"/>
        <end position="23"/>
    </location>
</feature>
<keyword evidence="3" id="KW-1185">Reference proteome</keyword>
<keyword evidence="1" id="KW-0732">Signal</keyword>
<reference evidence="2 3" key="1">
    <citation type="submission" date="2020-08" db="EMBL/GenBank/DDBJ databases">
        <title>Aphidius gifuensis genome sequencing and assembly.</title>
        <authorList>
            <person name="Du Z."/>
        </authorList>
    </citation>
    <scope>NUCLEOTIDE SEQUENCE [LARGE SCALE GENOMIC DNA]</scope>
    <source>
        <strain evidence="2">YNYX2018</strain>
        <tissue evidence="2">Adults</tissue>
    </source>
</reference>
<evidence type="ECO:0000313" key="2">
    <source>
        <dbReference type="EMBL" id="KAF7991560.1"/>
    </source>
</evidence>
<evidence type="ECO:0008006" key="4">
    <source>
        <dbReference type="Google" id="ProtNLM"/>
    </source>
</evidence>
<organism evidence="2 3">
    <name type="scientific">Aphidius gifuensis</name>
    <name type="common">Parasitoid wasp</name>
    <dbReference type="NCBI Taxonomy" id="684658"/>
    <lineage>
        <taxon>Eukaryota</taxon>
        <taxon>Metazoa</taxon>
        <taxon>Ecdysozoa</taxon>
        <taxon>Arthropoda</taxon>
        <taxon>Hexapoda</taxon>
        <taxon>Insecta</taxon>
        <taxon>Pterygota</taxon>
        <taxon>Neoptera</taxon>
        <taxon>Endopterygota</taxon>
        <taxon>Hymenoptera</taxon>
        <taxon>Apocrita</taxon>
        <taxon>Ichneumonoidea</taxon>
        <taxon>Braconidae</taxon>
        <taxon>Aphidiinae</taxon>
        <taxon>Aphidius</taxon>
    </lineage>
</organism>
<proteinExistence type="predicted"/>
<sequence>MKAFCIIIVSFVLIFQGFNYVKCELELKLSHVLFRHVDKVPHKEFQNYPNDLHSNETYFPMGSGGLTNIIGTIVIDKTK</sequence>
<name>A0A834XQH8_APHGI</name>
<protein>
    <recommendedName>
        <fullName evidence="4">Odorant-binding protein</fullName>
    </recommendedName>
</protein>
<dbReference type="AlphaFoldDB" id="A0A834XQH8"/>
<gene>
    <name evidence="2" type="ORF">HCN44_008931</name>
</gene>
<feature type="chain" id="PRO_5032790823" description="Odorant-binding protein" evidence="1">
    <location>
        <begin position="24"/>
        <end position="79"/>
    </location>
</feature>
<dbReference type="Proteomes" id="UP000639338">
    <property type="component" value="Unassembled WGS sequence"/>
</dbReference>
<evidence type="ECO:0000313" key="3">
    <source>
        <dbReference type="Proteomes" id="UP000639338"/>
    </source>
</evidence>
<comment type="caution">
    <text evidence="2">The sequence shown here is derived from an EMBL/GenBank/DDBJ whole genome shotgun (WGS) entry which is preliminary data.</text>
</comment>
<evidence type="ECO:0000256" key="1">
    <source>
        <dbReference type="SAM" id="SignalP"/>
    </source>
</evidence>
<accession>A0A834XQH8</accession>
<dbReference type="EMBL" id="JACMRX010000004">
    <property type="protein sequence ID" value="KAF7991560.1"/>
    <property type="molecule type" value="Genomic_DNA"/>
</dbReference>
<dbReference type="OrthoDB" id="258392at2759"/>